<feature type="domain" description="Ig-like" evidence="2">
    <location>
        <begin position="25"/>
        <end position="115"/>
    </location>
</feature>
<keyword evidence="1" id="KW-0393">Immunoglobulin domain</keyword>
<dbReference type="InterPro" id="IPR003597">
    <property type="entry name" value="Ig_C1-set"/>
</dbReference>
<evidence type="ECO:0000256" key="1">
    <source>
        <dbReference type="ARBA" id="ARBA00023319"/>
    </source>
</evidence>
<organism evidence="3 4">
    <name type="scientific">Poecilia mexicana</name>
    <dbReference type="NCBI Taxonomy" id="48701"/>
    <lineage>
        <taxon>Eukaryota</taxon>
        <taxon>Metazoa</taxon>
        <taxon>Chordata</taxon>
        <taxon>Craniata</taxon>
        <taxon>Vertebrata</taxon>
        <taxon>Euteleostomi</taxon>
        <taxon>Actinopterygii</taxon>
        <taxon>Neopterygii</taxon>
        <taxon>Teleostei</taxon>
        <taxon>Neoteleostei</taxon>
        <taxon>Acanthomorphata</taxon>
        <taxon>Ovalentaria</taxon>
        <taxon>Atherinomorphae</taxon>
        <taxon>Cyprinodontiformes</taxon>
        <taxon>Poeciliidae</taxon>
        <taxon>Poeciliinae</taxon>
        <taxon>Poecilia</taxon>
    </lineage>
</organism>
<dbReference type="Ensembl" id="ENSPMET00000014495.1">
    <property type="protein sequence ID" value="ENSPMEP00000021738.1"/>
    <property type="gene ID" value="ENSPMEG00000002140.1"/>
</dbReference>
<sequence length="141" mass="16483">CKYLLCRLLIKPIRRLSIYTNSLAPPSVSVPQKWVLLEKESQLECHARGFYPPPVFFSWTREEEVIQPALQVEGEPSPDGFYTAVNNLTFYPSKEDQNVTFSCQVSHRGSTKELDFRLIIGEIICWWNLNFFHIYINLNQK</sequence>
<dbReference type="AlphaFoldDB" id="A0A3B3Y3L4"/>
<dbReference type="PROSITE" id="PS50835">
    <property type="entry name" value="IG_LIKE"/>
    <property type="match status" value="1"/>
</dbReference>
<dbReference type="SMART" id="SM00407">
    <property type="entry name" value="IGc1"/>
    <property type="match status" value="1"/>
</dbReference>
<dbReference type="STRING" id="48701.ENSPMEP00000021738"/>
<dbReference type="InterPro" id="IPR050380">
    <property type="entry name" value="Immune_Resp_Modulators"/>
</dbReference>
<reference evidence="3" key="1">
    <citation type="submission" date="2025-08" db="UniProtKB">
        <authorList>
            <consortium name="Ensembl"/>
        </authorList>
    </citation>
    <scope>IDENTIFICATION</scope>
</reference>
<dbReference type="Gene3D" id="2.60.40.10">
    <property type="entry name" value="Immunoglobulins"/>
    <property type="match status" value="1"/>
</dbReference>
<evidence type="ECO:0000259" key="2">
    <source>
        <dbReference type="PROSITE" id="PS50835"/>
    </source>
</evidence>
<proteinExistence type="predicted"/>
<dbReference type="SUPFAM" id="SSF48726">
    <property type="entry name" value="Immunoglobulin"/>
    <property type="match status" value="1"/>
</dbReference>
<keyword evidence="4" id="KW-1185">Reference proteome</keyword>
<evidence type="ECO:0000313" key="4">
    <source>
        <dbReference type="Proteomes" id="UP000261480"/>
    </source>
</evidence>
<accession>A0A3B3Y3L4</accession>
<protein>
    <recommendedName>
        <fullName evidence="2">Ig-like domain-containing protein</fullName>
    </recommendedName>
</protein>
<dbReference type="CDD" id="cd00098">
    <property type="entry name" value="IgC1"/>
    <property type="match status" value="1"/>
</dbReference>
<dbReference type="InterPro" id="IPR007110">
    <property type="entry name" value="Ig-like_dom"/>
</dbReference>
<dbReference type="InterPro" id="IPR013783">
    <property type="entry name" value="Ig-like_fold"/>
</dbReference>
<reference evidence="3" key="2">
    <citation type="submission" date="2025-09" db="UniProtKB">
        <authorList>
            <consortium name="Ensembl"/>
        </authorList>
    </citation>
    <scope>IDENTIFICATION</scope>
</reference>
<evidence type="ECO:0000313" key="3">
    <source>
        <dbReference type="Ensembl" id="ENSPMEP00000021738.1"/>
    </source>
</evidence>
<dbReference type="Pfam" id="PF07654">
    <property type="entry name" value="C1-set"/>
    <property type="match status" value="1"/>
</dbReference>
<dbReference type="PANTHER" id="PTHR23411">
    <property type="entry name" value="TAPASIN"/>
    <property type="match status" value="1"/>
</dbReference>
<dbReference type="Proteomes" id="UP000261480">
    <property type="component" value="Unplaced"/>
</dbReference>
<dbReference type="InterPro" id="IPR036179">
    <property type="entry name" value="Ig-like_dom_sf"/>
</dbReference>
<name>A0A3B3Y3L4_9TELE</name>